<organism evidence="1 2">
    <name type="scientific">Porphyridium purpureum</name>
    <name type="common">Red alga</name>
    <name type="synonym">Porphyridium cruentum</name>
    <dbReference type="NCBI Taxonomy" id="35688"/>
    <lineage>
        <taxon>Eukaryota</taxon>
        <taxon>Rhodophyta</taxon>
        <taxon>Bangiophyceae</taxon>
        <taxon>Porphyridiales</taxon>
        <taxon>Porphyridiaceae</taxon>
        <taxon>Porphyridium</taxon>
    </lineage>
</organism>
<dbReference type="Gene3D" id="1.25.10.10">
    <property type="entry name" value="Leucine-rich Repeat Variant"/>
    <property type="match status" value="2"/>
</dbReference>
<keyword evidence="2" id="KW-1185">Reference proteome</keyword>
<dbReference type="AlphaFoldDB" id="A0A5J4YRW5"/>
<dbReference type="InterPro" id="IPR011989">
    <property type="entry name" value="ARM-like"/>
</dbReference>
<protein>
    <submittedName>
        <fullName evidence="1">Armadillo repeat-containing protein 6</fullName>
    </submittedName>
</protein>
<gene>
    <name evidence="1" type="ORF">FVE85_4699</name>
</gene>
<proteinExistence type="predicted"/>
<dbReference type="OrthoDB" id="449062at2759"/>
<sequence length="535" mass="58006">MEQNGRKHVPARLSQQTFDDAVEENMQELDMSFEEAVLDALAQFRAMGMRQDELAHLVLDNSHRSAGVGGDEVQNPVLAALTRVKALSEDHPASWWEKRGRMAADLDLVREQAENDAAVVAIAGAHGAVEAALSVISKLNSSHNTKAESRTLLAAALRLLARLLVTKSNHTVLEEYACSMQILKAACENADALREMELGSEALLAALECLCGAQKYSEQNRVLLAQDDYLSFLVDMAMRAVGEACVFVAVARVLCECVSGDDVRCEAPEAFQRAGVLAGRKIVLESGVRPLTCGGVDALDVASAALIQHAADDDVFLVACQLMQALAVCDETCKRLVEMRALQEIWNRFGYGTQALDHQSVAICAQVLGLARNLGGSDVAKDRMLEPMQSPGSTATWFQCLVELAQPFISFDARIQEAFCGVVSVLALRSGERAQAIADQGGLALVCRVLCLERDLPLPAAVATSACSAIRNLGARDENVRRVLLEQPLVEQKLRTLLLHSDARSTRETAYAALRDMGLLKDSELRRTPGYTVCF</sequence>
<reference evidence="2" key="1">
    <citation type="journal article" date="2019" name="Nat. Commun.">
        <title>Expansion of phycobilisome linker gene families in mesophilic red algae.</title>
        <authorList>
            <person name="Lee J."/>
            <person name="Kim D."/>
            <person name="Bhattacharya D."/>
            <person name="Yoon H.S."/>
        </authorList>
    </citation>
    <scope>NUCLEOTIDE SEQUENCE [LARGE SCALE GENOMIC DNA]</scope>
    <source>
        <strain evidence="2">CCMP 1328</strain>
    </source>
</reference>
<evidence type="ECO:0000313" key="1">
    <source>
        <dbReference type="EMBL" id="KAA8493562.1"/>
    </source>
</evidence>
<accession>A0A5J4YRW5</accession>
<dbReference type="InterPro" id="IPR016024">
    <property type="entry name" value="ARM-type_fold"/>
</dbReference>
<name>A0A5J4YRW5_PORPP</name>
<dbReference type="SUPFAM" id="SSF48371">
    <property type="entry name" value="ARM repeat"/>
    <property type="match status" value="1"/>
</dbReference>
<dbReference type="EMBL" id="VRMN01000006">
    <property type="protein sequence ID" value="KAA8493562.1"/>
    <property type="molecule type" value="Genomic_DNA"/>
</dbReference>
<evidence type="ECO:0000313" key="2">
    <source>
        <dbReference type="Proteomes" id="UP000324585"/>
    </source>
</evidence>
<comment type="caution">
    <text evidence="1">The sequence shown here is derived from an EMBL/GenBank/DDBJ whole genome shotgun (WGS) entry which is preliminary data.</text>
</comment>
<dbReference type="Proteomes" id="UP000324585">
    <property type="component" value="Unassembled WGS sequence"/>
</dbReference>